<proteinExistence type="predicted"/>
<dbReference type="AlphaFoldDB" id="A0A8D2JGT0"/>
<comment type="subcellular location">
    <subcellularLocation>
        <location evidence="1">Membrane</location>
        <topology evidence="1">Multi-pass membrane protein</topology>
    </subcellularLocation>
</comment>
<evidence type="ECO:0000256" key="3">
    <source>
        <dbReference type="ARBA" id="ARBA00022989"/>
    </source>
</evidence>
<dbReference type="GO" id="GO:0005886">
    <property type="term" value="C:plasma membrane"/>
    <property type="evidence" value="ECO:0007669"/>
    <property type="project" value="TreeGrafter"/>
</dbReference>
<sequence>MGEHWRLVGFLKNLTYKSSATRLFSTARSSPKHHCASEQDWLALWATMRSPSSEPRPFGRARSEVLLMGERSKWAYYNKPATLLGIGVLLFLSGISLSAMYFAHAEEVPSALGPVCLSIGLMFFVTGTVWLLVVKQAVRYDGLLSKRTSASGV</sequence>
<name>A0A8D2JGT0_VARKO</name>
<feature type="transmembrane region" description="Helical" evidence="5">
    <location>
        <begin position="81"/>
        <end position="105"/>
    </location>
</feature>
<dbReference type="Proteomes" id="UP000694545">
    <property type="component" value="Unplaced"/>
</dbReference>
<keyword evidence="3 5" id="KW-1133">Transmembrane helix</keyword>
<organism evidence="6 7">
    <name type="scientific">Varanus komodoensis</name>
    <name type="common">Komodo dragon</name>
    <dbReference type="NCBI Taxonomy" id="61221"/>
    <lineage>
        <taxon>Eukaryota</taxon>
        <taxon>Metazoa</taxon>
        <taxon>Chordata</taxon>
        <taxon>Craniata</taxon>
        <taxon>Vertebrata</taxon>
        <taxon>Euteleostomi</taxon>
        <taxon>Lepidosauria</taxon>
        <taxon>Squamata</taxon>
        <taxon>Bifurcata</taxon>
        <taxon>Unidentata</taxon>
        <taxon>Episquamata</taxon>
        <taxon>Toxicofera</taxon>
        <taxon>Anguimorpha</taxon>
        <taxon>Paleoanguimorpha</taxon>
        <taxon>Varanoidea</taxon>
        <taxon>Varanidae</taxon>
        <taxon>Varanus</taxon>
    </lineage>
</organism>
<accession>A0A8D2JGT0</accession>
<dbReference type="PANTHER" id="PTHR16100:SF3">
    <property type="match status" value="1"/>
</dbReference>
<evidence type="ECO:0000256" key="5">
    <source>
        <dbReference type="SAM" id="Phobius"/>
    </source>
</evidence>
<reference evidence="6" key="2">
    <citation type="submission" date="2025-09" db="UniProtKB">
        <authorList>
            <consortium name="Ensembl"/>
        </authorList>
    </citation>
    <scope>IDENTIFICATION</scope>
</reference>
<evidence type="ECO:0000313" key="6">
    <source>
        <dbReference type="Ensembl" id="ENSVKKP00000011938.1"/>
    </source>
</evidence>
<evidence type="ECO:0000256" key="1">
    <source>
        <dbReference type="ARBA" id="ARBA00004141"/>
    </source>
</evidence>
<dbReference type="InterPro" id="IPR028068">
    <property type="entry name" value="PIRT"/>
</dbReference>
<keyword evidence="7" id="KW-1185">Reference proteome</keyword>
<keyword evidence="4 5" id="KW-0472">Membrane</keyword>
<dbReference type="Pfam" id="PF15099">
    <property type="entry name" value="PIRT"/>
    <property type="match status" value="1"/>
</dbReference>
<dbReference type="PANTHER" id="PTHR16100">
    <property type="entry name" value="PHOSPHOINOSITIDE-INTERACTING PROTEIN FAMILY MEMBER"/>
    <property type="match status" value="1"/>
</dbReference>
<dbReference type="Ensembl" id="ENSVKKT00000012222.1">
    <property type="protein sequence ID" value="ENSVKKP00000011938.1"/>
    <property type="gene ID" value="ENSVKKG00000008303.1"/>
</dbReference>
<keyword evidence="2 5" id="KW-0812">Transmembrane</keyword>
<evidence type="ECO:0000256" key="2">
    <source>
        <dbReference type="ARBA" id="ARBA00022692"/>
    </source>
</evidence>
<reference evidence="6" key="1">
    <citation type="submission" date="2025-08" db="UniProtKB">
        <authorList>
            <consortium name="Ensembl"/>
        </authorList>
    </citation>
    <scope>IDENTIFICATION</scope>
</reference>
<evidence type="ECO:0000256" key="4">
    <source>
        <dbReference type="ARBA" id="ARBA00023136"/>
    </source>
</evidence>
<evidence type="ECO:0000313" key="7">
    <source>
        <dbReference type="Proteomes" id="UP000694545"/>
    </source>
</evidence>
<protein>
    <submittedName>
        <fullName evidence="6">Uncharacterized protein</fullName>
    </submittedName>
</protein>
<feature type="transmembrane region" description="Helical" evidence="5">
    <location>
        <begin position="111"/>
        <end position="133"/>
    </location>
</feature>